<dbReference type="SMART" id="SM01236">
    <property type="entry name" value="Haem_oxygenase_2"/>
    <property type="match status" value="1"/>
</dbReference>
<dbReference type="Gene3D" id="1.20.910.10">
    <property type="entry name" value="Heme oxygenase-like"/>
    <property type="match status" value="1"/>
</dbReference>
<evidence type="ECO:0000313" key="1">
    <source>
        <dbReference type="EMBL" id="MBD1319670.1"/>
    </source>
</evidence>
<organism evidence="1 2">
    <name type="scientific">Gordonia hankookensis</name>
    <dbReference type="NCBI Taxonomy" id="589403"/>
    <lineage>
        <taxon>Bacteria</taxon>
        <taxon>Bacillati</taxon>
        <taxon>Actinomycetota</taxon>
        <taxon>Actinomycetes</taxon>
        <taxon>Mycobacteriales</taxon>
        <taxon>Gordoniaceae</taxon>
        <taxon>Gordonia</taxon>
    </lineage>
</organism>
<dbReference type="RefSeq" id="WP_190266549.1">
    <property type="nucleotide sequence ID" value="NZ_BAABAD010000005.1"/>
</dbReference>
<sequence length="337" mass="36344">MPLPVPRGPLSGALVSTLTAGHTGLDQLRDRMASGLPTGNDFLLDEDIAITLTMLYELHLRGIAGVSDDWEWNTDMLAARAVLEARFLEAIDDMVGTVQPPADVEGALWEIGNADDGPPVSSFMARTADGDHFRELVVHRSLHQLREADVHTMAIPRLHGAAKAGLVEVQMDEYGGGSVDRMHATLYAGMMRALGLNSDYAHYVDVIPASTLAGVNALSMFGVHRSLRYELIGHLCTVEMTSALPSRKYSRGLARLGFGPDTRLFFDEHVEADSVHEQLIVREVAGRLAAGDPAAGAALIRGARACAAFDALAAEHVWRCWESADTSLLRPLEGVTS</sequence>
<dbReference type="InterPro" id="IPR016084">
    <property type="entry name" value="Haem_Oase-like_multi-hlx"/>
</dbReference>
<name>A0ABR7WA39_9ACTN</name>
<dbReference type="Pfam" id="PF14518">
    <property type="entry name" value="Haem_oxygenas_2"/>
    <property type="match status" value="1"/>
</dbReference>
<keyword evidence="2" id="KW-1185">Reference proteome</keyword>
<dbReference type="SUPFAM" id="SSF48613">
    <property type="entry name" value="Heme oxygenase-like"/>
    <property type="match status" value="1"/>
</dbReference>
<gene>
    <name evidence="1" type="ORF">IDF66_08715</name>
</gene>
<protein>
    <submittedName>
        <fullName evidence="1">Iron-containing redox enzyme family protein</fullName>
    </submittedName>
</protein>
<proteinExistence type="predicted"/>
<evidence type="ECO:0000313" key="2">
    <source>
        <dbReference type="Proteomes" id="UP000602395"/>
    </source>
</evidence>
<dbReference type="EMBL" id="JACWMS010000002">
    <property type="protein sequence ID" value="MBD1319670.1"/>
    <property type="molecule type" value="Genomic_DNA"/>
</dbReference>
<dbReference type="Proteomes" id="UP000602395">
    <property type="component" value="Unassembled WGS sequence"/>
</dbReference>
<accession>A0ABR7WA39</accession>
<reference evidence="1 2" key="1">
    <citation type="submission" date="2020-09" db="EMBL/GenBank/DDBJ databases">
        <title>Novel species in genus Gordonia.</title>
        <authorList>
            <person name="Zhang G."/>
        </authorList>
    </citation>
    <scope>NUCLEOTIDE SEQUENCE [LARGE SCALE GENOMIC DNA]</scope>
    <source>
        <strain evidence="1 2">ON-33</strain>
    </source>
</reference>
<comment type="caution">
    <text evidence="1">The sequence shown here is derived from an EMBL/GenBank/DDBJ whole genome shotgun (WGS) entry which is preliminary data.</text>
</comment>